<dbReference type="PANTHER" id="PTHR46495">
    <property type="entry name" value="DUAL SPECIFICITY PROTEIN PHOSPHATASE 21"/>
    <property type="match status" value="1"/>
</dbReference>
<keyword evidence="5" id="KW-0963">Cytoplasm</keyword>
<keyword evidence="17" id="KW-1185">Reference proteome</keyword>
<dbReference type="PANTHER" id="PTHR46495:SF1">
    <property type="entry name" value="DUAL SPECIFICITY PHOSPHATASE 21"/>
    <property type="match status" value="1"/>
</dbReference>
<dbReference type="InterPro" id="IPR000387">
    <property type="entry name" value="Tyr_Pase_dom"/>
</dbReference>
<evidence type="ECO:0008006" key="18">
    <source>
        <dbReference type="Google" id="ProtNLM"/>
    </source>
</evidence>
<evidence type="ECO:0000256" key="8">
    <source>
        <dbReference type="ARBA" id="ARBA00022912"/>
    </source>
</evidence>
<evidence type="ECO:0000256" key="1">
    <source>
        <dbReference type="ARBA" id="ARBA00004123"/>
    </source>
</evidence>
<evidence type="ECO:0000256" key="13">
    <source>
        <dbReference type="ARBA" id="ARBA00048336"/>
    </source>
</evidence>
<dbReference type="GO" id="GO:0004722">
    <property type="term" value="F:protein serine/threonine phosphatase activity"/>
    <property type="evidence" value="ECO:0007669"/>
    <property type="project" value="UniProtKB-EC"/>
</dbReference>
<dbReference type="AlphaFoldDB" id="A0A3B4E8N2"/>
<evidence type="ECO:0000259" key="15">
    <source>
        <dbReference type="PROSITE" id="PS50056"/>
    </source>
</evidence>
<dbReference type="PRINTS" id="PR01908">
    <property type="entry name" value="ADSPHPHTASE"/>
</dbReference>
<evidence type="ECO:0000256" key="11">
    <source>
        <dbReference type="ARBA" id="ARBA00023242"/>
    </source>
</evidence>
<dbReference type="PRINTS" id="PR01910">
    <property type="entry name" value="ADSPHPHTASEB"/>
</dbReference>
<dbReference type="PROSITE" id="PS00383">
    <property type="entry name" value="TYR_PHOSPHATASE_1"/>
    <property type="match status" value="1"/>
</dbReference>
<dbReference type="InterPro" id="IPR020420">
    <property type="entry name" value="Atypical_DUSP_subfamB"/>
</dbReference>
<dbReference type="InterPro" id="IPR029021">
    <property type="entry name" value="Prot-tyrosine_phosphatase-like"/>
</dbReference>
<evidence type="ECO:0000256" key="7">
    <source>
        <dbReference type="ARBA" id="ARBA00022801"/>
    </source>
</evidence>
<comment type="catalytic activity">
    <reaction evidence="13">
        <text>O-phospho-L-threonyl-[protein] + H2O = L-threonyl-[protein] + phosphate</text>
        <dbReference type="Rhea" id="RHEA:47004"/>
        <dbReference type="Rhea" id="RHEA-COMP:11060"/>
        <dbReference type="Rhea" id="RHEA-COMP:11605"/>
        <dbReference type="ChEBI" id="CHEBI:15377"/>
        <dbReference type="ChEBI" id="CHEBI:30013"/>
        <dbReference type="ChEBI" id="CHEBI:43474"/>
        <dbReference type="ChEBI" id="CHEBI:61977"/>
        <dbReference type="EC" id="3.1.3.16"/>
    </reaction>
</comment>
<sequence length="179" mass="19823">PVRSPEPTARLGQITDYLYIGNAKAAKDSSVIARLNISCVINATLDNSKPCLPSVDYVWVPVADSPETQLQEHFDTVADKIDKVRAQCGRVLVHCCAGVSRSATLCLAFLMKHCRMSLVEAHGLVKSRRPIIRPNAGFWKQLVEYEVKLRGTRSVMMVSSPIGLIPDLYEKDTRGLIPF</sequence>
<name>A0A3B4E8N2_PYGNA</name>
<evidence type="ECO:0000259" key="14">
    <source>
        <dbReference type="PROSITE" id="PS50054"/>
    </source>
</evidence>
<dbReference type="InterPro" id="IPR000340">
    <property type="entry name" value="Dual-sp_phosphatase_cat-dom"/>
</dbReference>
<dbReference type="Gene3D" id="3.90.190.10">
    <property type="entry name" value="Protein tyrosine phosphatase superfamily"/>
    <property type="match status" value="1"/>
</dbReference>
<evidence type="ECO:0000256" key="10">
    <source>
        <dbReference type="ARBA" id="ARBA00023136"/>
    </source>
</evidence>
<organism evidence="16 17">
    <name type="scientific">Pygocentrus nattereri</name>
    <name type="common">Red-bellied piranha</name>
    <dbReference type="NCBI Taxonomy" id="42514"/>
    <lineage>
        <taxon>Eukaryota</taxon>
        <taxon>Metazoa</taxon>
        <taxon>Chordata</taxon>
        <taxon>Craniata</taxon>
        <taxon>Vertebrata</taxon>
        <taxon>Euteleostomi</taxon>
        <taxon>Actinopterygii</taxon>
        <taxon>Neopterygii</taxon>
        <taxon>Teleostei</taxon>
        <taxon>Ostariophysi</taxon>
        <taxon>Characiformes</taxon>
        <taxon>Characoidei</taxon>
        <taxon>Pygocentrus</taxon>
    </lineage>
</organism>
<dbReference type="GO" id="GO:0005743">
    <property type="term" value="C:mitochondrial inner membrane"/>
    <property type="evidence" value="ECO:0007669"/>
    <property type="project" value="UniProtKB-SubCell"/>
</dbReference>
<evidence type="ECO:0000256" key="5">
    <source>
        <dbReference type="ARBA" id="ARBA00022490"/>
    </source>
</evidence>
<evidence type="ECO:0000256" key="2">
    <source>
        <dbReference type="ARBA" id="ARBA00004496"/>
    </source>
</evidence>
<protein>
    <recommendedName>
        <fullName evidence="18">Protein-tyrosine-phosphatase</fullName>
    </recommendedName>
</protein>
<comment type="similarity">
    <text evidence="4">Belongs to the protein-tyrosine phosphatase family. Non-receptor class dual specificity subfamily.</text>
</comment>
<dbReference type="PROSITE" id="PS50056">
    <property type="entry name" value="TYR_PHOSPHATASE_2"/>
    <property type="match status" value="1"/>
</dbReference>
<evidence type="ECO:0000313" key="17">
    <source>
        <dbReference type="Proteomes" id="UP001501920"/>
    </source>
</evidence>
<dbReference type="SUPFAM" id="SSF52799">
    <property type="entry name" value="(Phosphotyrosine protein) phosphatases II"/>
    <property type="match status" value="1"/>
</dbReference>
<reference evidence="16 17" key="1">
    <citation type="submission" date="2020-10" db="EMBL/GenBank/DDBJ databases">
        <title>Pygocentrus nattereri (red-bellied piranha) genome, fPygNat1, primary haplotype.</title>
        <authorList>
            <person name="Myers G."/>
            <person name="Meyer A."/>
            <person name="Karagic N."/>
            <person name="Pippel M."/>
            <person name="Winkler S."/>
            <person name="Tracey A."/>
            <person name="Wood J."/>
            <person name="Formenti G."/>
            <person name="Howe K."/>
            <person name="Fedrigo O."/>
            <person name="Jarvis E.D."/>
        </authorList>
    </citation>
    <scope>NUCLEOTIDE SEQUENCE [LARGE SCALE GENOMIC DNA]</scope>
</reference>
<dbReference type="PROSITE" id="PS50054">
    <property type="entry name" value="TYR_PHOSPHATASE_DUAL"/>
    <property type="match status" value="1"/>
</dbReference>
<evidence type="ECO:0000256" key="3">
    <source>
        <dbReference type="ARBA" id="ARBA00004637"/>
    </source>
</evidence>
<dbReference type="OrthoDB" id="285418at2759"/>
<keyword evidence="11" id="KW-0539">Nucleus</keyword>
<keyword evidence="6" id="KW-0999">Mitochondrion inner membrane</keyword>
<keyword evidence="7" id="KW-0378">Hydrolase</keyword>
<dbReference type="InterPro" id="IPR016130">
    <property type="entry name" value="Tyr_Pase_AS"/>
</dbReference>
<proteinExistence type="inferred from homology"/>
<dbReference type="Ensembl" id="ENSPNAT00000037161.2">
    <property type="protein sequence ID" value="ENSPNAP00000032150.2"/>
    <property type="gene ID" value="ENSPNAG00000019910.2"/>
</dbReference>
<comment type="catalytic activity">
    <reaction evidence="12">
        <text>O-phospho-L-seryl-[protein] + H2O = L-seryl-[protein] + phosphate</text>
        <dbReference type="Rhea" id="RHEA:20629"/>
        <dbReference type="Rhea" id="RHEA-COMP:9863"/>
        <dbReference type="Rhea" id="RHEA-COMP:11604"/>
        <dbReference type="ChEBI" id="CHEBI:15377"/>
        <dbReference type="ChEBI" id="CHEBI:29999"/>
        <dbReference type="ChEBI" id="CHEBI:43474"/>
        <dbReference type="ChEBI" id="CHEBI:83421"/>
        <dbReference type="EC" id="3.1.3.16"/>
    </reaction>
</comment>
<evidence type="ECO:0000256" key="9">
    <source>
        <dbReference type="ARBA" id="ARBA00023128"/>
    </source>
</evidence>
<dbReference type="GO" id="GO:0005634">
    <property type="term" value="C:nucleus"/>
    <property type="evidence" value="ECO:0007669"/>
    <property type="project" value="UniProtKB-SubCell"/>
</dbReference>
<evidence type="ECO:0000256" key="6">
    <source>
        <dbReference type="ARBA" id="ARBA00022792"/>
    </source>
</evidence>
<dbReference type="GO" id="GO:0004725">
    <property type="term" value="F:protein tyrosine phosphatase activity"/>
    <property type="evidence" value="ECO:0007669"/>
    <property type="project" value="TreeGrafter"/>
</dbReference>
<accession>A0A3B4E8N2</accession>
<dbReference type="GO" id="GO:0017017">
    <property type="term" value="F:MAP kinase tyrosine/serine/threonine phosphatase activity"/>
    <property type="evidence" value="ECO:0007669"/>
    <property type="project" value="InterPro"/>
</dbReference>
<keyword evidence="8" id="KW-0904">Protein phosphatase</keyword>
<evidence type="ECO:0000256" key="12">
    <source>
        <dbReference type="ARBA" id="ARBA00047761"/>
    </source>
</evidence>
<dbReference type="STRING" id="42514.ENSPNAP00000032150"/>
<comment type="subcellular location">
    <subcellularLocation>
        <location evidence="2">Cytoplasm</location>
    </subcellularLocation>
    <subcellularLocation>
        <location evidence="3">Mitochondrion inner membrane</location>
        <topology evidence="3">Peripheral membrane protein</topology>
    </subcellularLocation>
    <subcellularLocation>
        <location evidence="1">Nucleus</location>
    </subcellularLocation>
</comment>
<dbReference type="GeneTree" id="ENSGT00940000164527"/>
<keyword evidence="10" id="KW-0472">Membrane</keyword>
<feature type="domain" description="Tyrosine-protein phosphatase" evidence="14">
    <location>
        <begin position="6"/>
        <end position="151"/>
    </location>
</feature>
<dbReference type="Proteomes" id="UP001501920">
    <property type="component" value="Chromosome 20"/>
</dbReference>
<reference evidence="16" key="3">
    <citation type="submission" date="2025-09" db="UniProtKB">
        <authorList>
            <consortium name="Ensembl"/>
        </authorList>
    </citation>
    <scope>IDENTIFICATION</scope>
</reference>
<feature type="domain" description="Tyrosine specific protein phosphatases" evidence="15">
    <location>
        <begin position="72"/>
        <end position="130"/>
    </location>
</feature>
<dbReference type="SMART" id="SM00195">
    <property type="entry name" value="DSPc"/>
    <property type="match status" value="1"/>
</dbReference>
<evidence type="ECO:0000256" key="4">
    <source>
        <dbReference type="ARBA" id="ARBA00008601"/>
    </source>
</evidence>
<dbReference type="Pfam" id="PF00782">
    <property type="entry name" value="DSPc"/>
    <property type="match status" value="1"/>
</dbReference>
<keyword evidence="9" id="KW-0496">Mitochondrion</keyword>
<dbReference type="OMA" id="GVEYFHI"/>
<reference evidence="16" key="2">
    <citation type="submission" date="2025-08" db="UniProtKB">
        <authorList>
            <consortium name="Ensembl"/>
        </authorList>
    </citation>
    <scope>IDENTIFICATION</scope>
</reference>
<evidence type="ECO:0000313" key="16">
    <source>
        <dbReference type="Ensembl" id="ENSPNAP00000032150.2"/>
    </source>
</evidence>
<dbReference type="InterPro" id="IPR020422">
    <property type="entry name" value="TYR_PHOSPHATASE_DUAL_dom"/>
</dbReference>